<dbReference type="Gene3D" id="2.20.70.70">
    <property type="match status" value="1"/>
</dbReference>
<reference evidence="10" key="1">
    <citation type="submission" date="2015-07" db="EMBL/GenBank/DDBJ databases">
        <title>Fjat-10053 dsm26.</title>
        <authorList>
            <person name="Liu B."/>
            <person name="Wang J."/>
            <person name="Zhu Y."/>
            <person name="Liu G."/>
            <person name="Chen Q."/>
            <person name="Chen Z."/>
            <person name="Lan J."/>
            <person name="Che J."/>
            <person name="Ge C."/>
            <person name="Shi H."/>
            <person name="Pan Z."/>
            <person name="Liu X."/>
        </authorList>
    </citation>
    <scope>NUCLEOTIDE SEQUENCE [LARGE SCALE GENOMIC DNA]</scope>
    <source>
        <strain evidence="10">DSM 26</strain>
    </source>
</reference>
<dbReference type="EMBL" id="LGTO01000007">
    <property type="protein sequence ID" value="KNE20080.1"/>
    <property type="molecule type" value="Genomic_DNA"/>
</dbReference>
<gene>
    <name evidence="9" type="ORF">AFK71_16945</name>
</gene>
<dbReference type="InterPro" id="IPR005311">
    <property type="entry name" value="PBP_dimer"/>
</dbReference>
<evidence type="ECO:0000256" key="5">
    <source>
        <dbReference type="ARBA" id="ARBA00023136"/>
    </source>
</evidence>
<comment type="pathway">
    <text evidence="2">Cell wall biogenesis; peptidoglycan biosynthesis.</text>
</comment>
<dbReference type="GO" id="GO:0005886">
    <property type="term" value="C:plasma membrane"/>
    <property type="evidence" value="ECO:0007669"/>
    <property type="project" value="TreeGrafter"/>
</dbReference>
<name>A0A0L0QN87_VIRPA</name>
<dbReference type="Gene3D" id="3.30.70.2110">
    <property type="match status" value="1"/>
</dbReference>
<dbReference type="Gene3D" id="3.40.710.10">
    <property type="entry name" value="DD-peptidase/beta-lactamase superfamily"/>
    <property type="match status" value="1"/>
</dbReference>
<feature type="domain" description="PASTA" evidence="8">
    <location>
        <begin position="611"/>
        <end position="670"/>
    </location>
</feature>
<dbReference type="CDD" id="cd06576">
    <property type="entry name" value="PASTA_Pbp2x-like_1"/>
    <property type="match status" value="1"/>
</dbReference>
<feature type="transmembrane region" description="Helical" evidence="7">
    <location>
        <begin position="12"/>
        <end position="31"/>
    </location>
</feature>
<dbReference type="GO" id="GO:0009252">
    <property type="term" value="P:peptidoglycan biosynthetic process"/>
    <property type="evidence" value="ECO:0007669"/>
    <property type="project" value="UniProtKB-UniPathway"/>
</dbReference>
<dbReference type="InterPro" id="IPR036138">
    <property type="entry name" value="PBP_dimer_sf"/>
</dbReference>
<dbReference type="InterPro" id="IPR005543">
    <property type="entry name" value="PASTA_dom"/>
</dbReference>
<dbReference type="GO" id="GO:0009002">
    <property type="term" value="F:serine-type D-Ala-D-Ala carboxypeptidase activity"/>
    <property type="evidence" value="ECO:0007669"/>
    <property type="project" value="UniProtKB-EC"/>
</dbReference>
<dbReference type="EC" id="3.4.16.4" evidence="4"/>
<dbReference type="SUPFAM" id="SSF56601">
    <property type="entry name" value="beta-lactamase/transpeptidase-like"/>
    <property type="match status" value="1"/>
</dbReference>
<evidence type="ECO:0000313" key="9">
    <source>
        <dbReference type="EMBL" id="KNE20080.1"/>
    </source>
</evidence>
<keyword evidence="10" id="KW-1185">Reference proteome</keyword>
<dbReference type="PATRIC" id="fig|1473.5.peg.2102"/>
<dbReference type="RefSeq" id="WP_050352647.1">
    <property type="nucleotide sequence ID" value="NZ_CP073011.1"/>
</dbReference>
<dbReference type="SUPFAM" id="SSF54184">
    <property type="entry name" value="Penicillin-binding protein 2x (pbp-2x), c-terminal domain"/>
    <property type="match status" value="2"/>
</dbReference>
<dbReference type="SMART" id="SM00740">
    <property type="entry name" value="PASTA"/>
    <property type="match status" value="2"/>
</dbReference>
<dbReference type="GO" id="GO:0008658">
    <property type="term" value="F:penicillin binding"/>
    <property type="evidence" value="ECO:0007669"/>
    <property type="project" value="InterPro"/>
</dbReference>
<dbReference type="Pfam" id="PF03793">
    <property type="entry name" value="PASTA"/>
    <property type="match status" value="2"/>
</dbReference>
<comment type="caution">
    <text evidence="9">The sequence shown here is derived from an EMBL/GenBank/DDBJ whole genome shotgun (WGS) entry which is preliminary data.</text>
</comment>
<dbReference type="Proteomes" id="UP000036780">
    <property type="component" value="Unassembled WGS sequence"/>
</dbReference>
<evidence type="ECO:0000256" key="7">
    <source>
        <dbReference type="SAM" id="Phobius"/>
    </source>
</evidence>
<dbReference type="SUPFAM" id="SSF56519">
    <property type="entry name" value="Penicillin binding protein dimerisation domain"/>
    <property type="match status" value="1"/>
</dbReference>
<sequence>MRKNKTTHFMAGIFIILFVGIFLTLSGRFLYIQATAEIDGVSLKKWADKQRTSTYKLPAERGKIYDNNGMTLAYDQPSYRIFAIVQEAYSDGAEEPRHVKEPRKTAEQLAPLLDMKESDIEKRLQEGIDNDRFQVEFGNKGRQLSLQKKEEIEELELPGIHFKEETVRAYPNGTFASQIIGFAKEMEIEGKEENATTQQLKGVTGIEKEMDKHLRGKDGYIAFQRDKYNKKLLDPKEVVKKNEDGGNIYLTIDQKIQTLLEDTLTQVEKKYEPERISAVVMNPKTGEVIAMGNRPSYNPNNPTDVENWYNDVVSTPFEPGSTMKMFTWAAAIEEGVYNGTEAYKSGQYQPNEKIKPVRDHNGGAGWGPISYNEGFERSSNVAASKLVWEKIGSDKYLEYLKAFQFDQKTNIDLPNEVAGKILYNWPAEKLTTAFGQDTTMTPIQQMKAATAIANNGKMLQPYIIDKLTEADKQKPIKEKQPKVVGEPISKATSKQVLQLLDLAVNGEHATGKNFQLDGYKVGGKTGTAQIPNPDGGYLIGRENYIFSFLGMAPIDNPQLMMYVSVKQPKLGEKKDGSLEMGSDPVAFIFKHVMENGLHYLNIDPDKQKMDNVKHIEIPSVVGKSGEAVAKELTEKGLRVTTTGKGKILKSNVQEGDQVLPNDHIMLITEKPKMPQIIGWSLRDALQLANLLELKTETFGDGYVATQNIKAGVAIKPGDYLGIELEPPNKQKKQE</sequence>
<dbReference type="Pfam" id="PF03717">
    <property type="entry name" value="PBP_dimer"/>
    <property type="match status" value="1"/>
</dbReference>
<evidence type="ECO:0000256" key="4">
    <source>
        <dbReference type="ARBA" id="ARBA00012448"/>
    </source>
</evidence>
<evidence type="ECO:0000256" key="1">
    <source>
        <dbReference type="ARBA" id="ARBA00004370"/>
    </source>
</evidence>
<dbReference type="InterPro" id="IPR001460">
    <property type="entry name" value="PCN-bd_Tpept"/>
</dbReference>
<evidence type="ECO:0000256" key="2">
    <source>
        <dbReference type="ARBA" id="ARBA00004752"/>
    </source>
</evidence>
<dbReference type="GeneID" id="66870791"/>
<evidence type="ECO:0000256" key="6">
    <source>
        <dbReference type="ARBA" id="ARBA00034000"/>
    </source>
</evidence>
<accession>A0A0L0QN87</accession>
<dbReference type="GO" id="GO:0071555">
    <property type="term" value="P:cell wall organization"/>
    <property type="evidence" value="ECO:0007669"/>
    <property type="project" value="TreeGrafter"/>
</dbReference>
<dbReference type="InterPro" id="IPR050515">
    <property type="entry name" value="Beta-lactam/transpept"/>
</dbReference>
<dbReference type="Pfam" id="PF00905">
    <property type="entry name" value="Transpeptidase"/>
    <property type="match status" value="1"/>
</dbReference>
<dbReference type="CDD" id="cd06575">
    <property type="entry name" value="PASTA_Pbp2x-like_2"/>
    <property type="match status" value="1"/>
</dbReference>
<dbReference type="UniPathway" id="UPA00219"/>
<dbReference type="AlphaFoldDB" id="A0A0L0QN87"/>
<keyword evidence="7" id="KW-1133">Transmembrane helix</keyword>
<evidence type="ECO:0000256" key="3">
    <source>
        <dbReference type="ARBA" id="ARBA00007171"/>
    </source>
</evidence>
<comment type="catalytic activity">
    <reaction evidence="6">
        <text>Preferential cleavage: (Ac)2-L-Lys-D-Ala-|-D-Ala. Also transpeptidation of peptidyl-alanyl moieties that are N-acyl substituents of D-alanine.</text>
        <dbReference type="EC" id="3.4.16.4"/>
    </reaction>
</comment>
<keyword evidence="5 7" id="KW-0472">Membrane</keyword>
<dbReference type="InterPro" id="IPR012338">
    <property type="entry name" value="Beta-lactam/transpept-like"/>
</dbReference>
<organism evidence="9 10">
    <name type="scientific">Virgibacillus pantothenticus</name>
    <dbReference type="NCBI Taxonomy" id="1473"/>
    <lineage>
        <taxon>Bacteria</taxon>
        <taxon>Bacillati</taxon>
        <taxon>Bacillota</taxon>
        <taxon>Bacilli</taxon>
        <taxon>Bacillales</taxon>
        <taxon>Bacillaceae</taxon>
        <taxon>Virgibacillus</taxon>
    </lineage>
</organism>
<evidence type="ECO:0000313" key="10">
    <source>
        <dbReference type="Proteomes" id="UP000036780"/>
    </source>
</evidence>
<protein>
    <recommendedName>
        <fullName evidence="4">serine-type D-Ala-D-Ala carboxypeptidase</fullName>
        <ecNumber evidence="4">3.4.16.4</ecNumber>
    </recommendedName>
</protein>
<dbReference type="OrthoDB" id="9804124at2"/>
<proteinExistence type="inferred from homology"/>
<comment type="similarity">
    <text evidence="3">Belongs to the transpeptidase family.</text>
</comment>
<evidence type="ECO:0000259" key="8">
    <source>
        <dbReference type="PROSITE" id="PS51178"/>
    </source>
</evidence>
<comment type="subcellular location">
    <subcellularLocation>
        <location evidence="1">Membrane</location>
    </subcellularLocation>
</comment>
<dbReference type="PROSITE" id="PS51178">
    <property type="entry name" value="PASTA"/>
    <property type="match status" value="1"/>
</dbReference>
<keyword evidence="7" id="KW-0812">Transmembrane</keyword>
<dbReference type="PANTHER" id="PTHR30627">
    <property type="entry name" value="PEPTIDOGLYCAN D,D-TRANSPEPTIDASE"/>
    <property type="match status" value="1"/>
</dbReference>
<dbReference type="Gene3D" id="3.90.1310.10">
    <property type="entry name" value="Penicillin-binding protein 2a (Domain 2)"/>
    <property type="match status" value="1"/>
</dbReference>
<dbReference type="PANTHER" id="PTHR30627:SF26">
    <property type="entry name" value="PENICILLIN-BINDING PROTEIN 2B"/>
    <property type="match status" value="1"/>
</dbReference>